<dbReference type="AlphaFoldDB" id="A0A8I2YP57"/>
<evidence type="ECO:0000313" key="2">
    <source>
        <dbReference type="EMBL" id="KAG6375790.1"/>
    </source>
</evidence>
<proteinExistence type="predicted"/>
<dbReference type="InterPro" id="IPR022099">
    <property type="entry name" value="DUF3638"/>
</dbReference>
<protein>
    <recommendedName>
        <fullName evidence="1">DUF3638 domain-containing protein</fullName>
    </recommendedName>
</protein>
<dbReference type="EMBL" id="JAGFBS010000013">
    <property type="protein sequence ID" value="KAG6375790.1"/>
    <property type="molecule type" value="Genomic_DNA"/>
</dbReference>
<comment type="caution">
    <text evidence="2">The sequence shown here is derived from an EMBL/GenBank/DDBJ whole genome shotgun (WGS) entry which is preliminary data.</text>
</comment>
<organism evidence="2 3">
    <name type="scientific">Boletus reticuloceps</name>
    <dbReference type="NCBI Taxonomy" id="495285"/>
    <lineage>
        <taxon>Eukaryota</taxon>
        <taxon>Fungi</taxon>
        <taxon>Dikarya</taxon>
        <taxon>Basidiomycota</taxon>
        <taxon>Agaricomycotina</taxon>
        <taxon>Agaricomycetes</taxon>
        <taxon>Agaricomycetidae</taxon>
        <taxon>Boletales</taxon>
        <taxon>Boletineae</taxon>
        <taxon>Boletaceae</taxon>
        <taxon>Boletoideae</taxon>
        <taxon>Boletus</taxon>
    </lineage>
</organism>
<keyword evidence="3" id="KW-1185">Reference proteome</keyword>
<dbReference type="InterPro" id="IPR027417">
    <property type="entry name" value="P-loop_NTPase"/>
</dbReference>
<dbReference type="OrthoDB" id="2668053at2759"/>
<accession>A0A8I2YP57</accession>
<sequence>MIVPPEYPEDNLNWAVTDSHRPDNVLYHVYNVDGTLGCLTGISSLTSRLYLAFLHAMTNNACRPDPLTGRTGIEEAISLTWLAGDSLKDDSSTLDCGEILPTSHIPDHLQLGMAIDKIGLDHPFRASSNIGSDAVLQETYLYPSEIIAQLPEEKQSNVQPRHAPLEDDLVYTVASVVDRWSLNAPIINDLSSWAEAWGDTIVGDDPSSQLEALRSDPTVTPLRMKIYNLLAKGGITGDRETRRFQLLFSLPEMVYSSKNPQGTLLSTLVAFAKQPHVHSENLPRSAEYNILAGYHPEDRQIRRHLSAAYSGSSSWNIDFDAEMQQLLRSWPSEKAVTASLDPVRFDVAVLNAGLQPLFSSWYRNFKLKEYLTQVCGNPTPFPPNPATCVLERSFDWQITLDQLLRERPAPDLPPCHRLPHRRVGSNLNGVSSSDTAQLSQLFSSVPAGGEASEFQKQYVARLRASARHVGAEEPTGSAVKPGIETLVEHYVLCQSVYTESMEIAKKALGPRTQIERLLDRGGQWPRATPYILFRCLASTSPIKLPGNWKKCLISLALLALEVQRARRLLQFSVQNLEEEFFKELENEGGDGWIAAEHPDWLLIQVRTLSLILMFPETHSWPSQLQGNFLIRRVQVDVAKEMMDPRSTKNTVIQVNMGEGKSSVIIPICAAALANTRQLVRVIVPKALKAQMLQLLANRLGGLVGMSIHHFTLSRSSSQPSVTTIREIMNKRGVLVMTLEDLLALKLNCVDRAVCAKIRANSSYVVQKRDYEQLLTERLLSSVSIMPEMVAVMK</sequence>
<name>A0A8I2YP57_9AGAM</name>
<reference evidence="2" key="1">
    <citation type="submission" date="2021-03" db="EMBL/GenBank/DDBJ databases">
        <title>Evolutionary innovations through gain and loss of genes in the ectomycorrhizal Boletales.</title>
        <authorList>
            <person name="Wu G."/>
            <person name="Miyauchi S."/>
            <person name="Morin E."/>
            <person name="Yang Z.-L."/>
            <person name="Xu J."/>
            <person name="Martin F.M."/>
        </authorList>
    </citation>
    <scope>NUCLEOTIDE SEQUENCE</scope>
    <source>
        <strain evidence="2">BR01</strain>
    </source>
</reference>
<evidence type="ECO:0000259" key="1">
    <source>
        <dbReference type="Pfam" id="PF12340"/>
    </source>
</evidence>
<dbReference type="SUPFAM" id="SSF52540">
    <property type="entry name" value="P-loop containing nucleoside triphosphate hydrolases"/>
    <property type="match status" value="1"/>
</dbReference>
<feature type="domain" description="DUF3638" evidence="1">
    <location>
        <begin position="624"/>
        <end position="760"/>
    </location>
</feature>
<dbReference type="Proteomes" id="UP000683000">
    <property type="component" value="Unassembled WGS sequence"/>
</dbReference>
<evidence type="ECO:0000313" key="3">
    <source>
        <dbReference type="Proteomes" id="UP000683000"/>
    </source>
</evidence>
<gene>
    <name evidence="2" type="ORF">JVT61DRAFT_2641</name>
</gene>
<dbReference type="Pfam" id="PF12340">
    <property type="entry name" value="DUF3638"/>
    <property type="match status" value="1"/>
</dbReference>